<dbReference type="GO" id="GO:0005737">
    <property type="term" value="C:cytoplasm"/>
    <property type="evidence" value="ECO:0007669"/>
    <property type="project" value="TreeGrafter"/>
</dbReference>
<name>A0A1H2YCK5_HALVA</name>
<comment type="subunit">
    <text evidence="3">The glycine cleavage system is composed of four proteins: P, T, L and H.</text>
</comment>
<protein>
    <recommendedName>
        <fullName evidence="3">Probable glycine cleavage system H protein</fullName>
    </recommendedName>
</protein>
<sequence>MSFDVPDDLRYLESHEWVRVAGDTAAVGITAFAQDELGDVVFVELPEEGAELAAGEDFGVVESIKAVSDVYAPVSGTVTAVNDRLRDEPELLNEDPFGDGWMLEVEVADESEVDDLLSPDAYRDQIE</sequence>
<evidence type="ECO:0000259" key="5">
    <source>
        <dbReference type="PROSITE" id="PS50968"/>
    </source>
</evidence>
<organism evidence="6 7">
    <name type="scientific">Haloarcula vallismortis</name>
    <name type="common">Halobacterium vallismortis</name>
    <dbReference type="NCBI Taxonomy" id="28442"/>
    <lineage>
        <taxon>Archaea</taxon>
        <taxon>Methanobacteriati</taxon>
        <taxon>Methanobacteriota</taxon>
        <taxon>Stenosarchaea group</taxon>
        <taxon>Halobacteria</taxon>
        <taxon>Halobacteriales</taxon>
        <taxon>Haloarculaceae</taxon>
        <taxon>Haloarcula</taxon>
    </lineage>
</organism>
<dbReference type="GO" id="GO:0009249">
    <property type="term" value="P:protein lipoylation"/>
    <property type="evidence" value="ECO:0007669"/>
    <property type="project" value="TreeGrafter"/>
</dbReference>
<dbReference type="GO" id="GO:0005960">
    <property type="term" value="C:glycine cleavage complex"/>
    <property type="evidence" value="ECO:0007669"/>
    <property type="project" value="InterPro"/>
</dbReference>
<dbReference type="InterPro" id="IPR017453">
    <property type="entry name" value="GCV_H_sub"/>
</dbReference>
<dbReference type="NCBIfam" id="NF002270">
    <property type="entry name" value="PRK01202.1"/>
    <property type="match status" value="1"/>
</dbReference>
<dbReference type="HAMAP" id="MF_00272">
    <property type="entry name" value="GcvH"/>
    <property type="match status" value="1"/>
</dbReference>
<dbReference type="InterPro" id="IPR003016">
    <property type="entry name" value="2-oxoA_DH_lipoyl-BS"/>
</dbReference>
<dbReference type="CDD" id="cd06848">
    <property type="entry name" value="GCS_H"/>
    <property type="match status" value="1"/>
</dbReference>
<proteinExistence type="inferred from homology"/>
<comment type="cofactor">
    <cofactor evidence="3">
        <name>(R)-lipoate</name>
        <dbReference type="ChEBI" id="CHEBI:83088"/>
    </cofactor>
    <text evidence="3">Binds 1 lipoyl cofactor covalently.</text>
</comment>
<dbReference type="InterPro" id="IPR033753">
    <property type="entry name" value="GCV_H/Fam206"/>
</dbReference>
<feature type="domain" description="Lipoyl-binding" evidence="5">
    <location>
        <begin position="24"/>
        <end position="106"/>
    </location>
</feature>
<dbReference type="InterPro" id="IPR002930">
    <property type="entry name" value="GCV_H"/>
</dbReference>
<evidence type="ECO:0000313" key="6">
    <source>
        <dbReference type="EMBL" id="SDX02771.1"/>
    </source>
</evidence>
<dbReference type="InterPro" id="IPR000089">
    <property type="entry name" value="Biotin_lipoyl"/>
</dbReference>
<dbReference type="Gene3D" id="2.40.50.100">
    <property type="match status" value="1"/>
</dbReference>
<dbReference type="Pfam" id="PF01597">
    <property type="entry name" value="GCV_H"/>
    <property type="match status" value="1"/>
</dbReference>
<dbReference type="AlphaFoldDB" id="A0A1H2YCK5"/>
<comment type="similarity">
    <text evidence="1 3">Belongs to the GcvH family.</text>
</comment>
<dbReference type="SUPFAM" id="SSF51230">
    <property type="entry name" value="Single hybrid motif"/>
    <property type="match status" value="1"/>
</dbReference>
<evidence type="ECO:0000313" key="7">
    <source>
        <dbReference type="Proteomes" id="UP000182573"/>
    </source>
</evidence>
<dbReference type="InterPro" id="IPR011053">
    <property type="entry name" value="Single_hybrid_motif"/>
</dbReference>
<evidence type="ECO:0000256" key="3">
    <source>
        <dbReference type="HAMAP-Rule" id="MF_00272"/>
    </source>
</evidence>
<dbReference type="GO" id="GO:0019464">
    <property type="term" value="P:glycine decarboxylation via glycine cleavage system"/>
    <property type="evidence" value="ECO:0007669"/>
    <property type="project" value="UniProtKB-UniRule"/>
</dbReference>
<evidence type="ECO:0000256" key="1">
    <source>
        <dbReference type="ARBA" id="ARBA00009249"/>
    </source>
</evidence>
<dbReference type="Proteomes" id="UP000182573">
    <property type="component" value="Unassembled WGS sequence"/>
</dbReference>
<dbReference type="PROSITE" id="PS00189">
    <property type="entry name" value="LIPOYL"/>
    <property type="match status" value="1"/>
</dbReference>
<dbReference type="STRING" id="28442.SAMN05443574_11248"/>
<dbReference type="EMBL" id="FNOF01000012">
    <property type="protein sequence ID" value="SDX02771.1"/>
    <property type="molecule type" value="Genomic_DNA"/>
</dbReference>
<keyword evidence="2 3" id="KW-0450">Lipoyl</keyword>
<dbReference type="PANTHER" id="PTHR11715:SF3">
    <property type="entry name" value="GLYCINE CLEAVAGE SYSTEM H PROTEIN-RELATED"/>
    <property type="match status" value="1"/>
</dbReference>
<dbReference type="NCBIfam" id="TIGR00527">
    <property type="entry name" value="gcvH"/>
    <property type="match status" value="1"/>
</dbReference>
<feature type="modified residue" description="N6-lipoyllysine" evidence="3 4">
    <location>
        <position position="65"/>
    </location>
</feature>
<accession>A0A1H2YCK5</accession>
<dbReference type="RefSeq" id="WP_004518156.1">
    <property type="nucleotide sequence ID" value="NZ_FNOF01000012.1"/>
</dbReference>
<dbReference type="PROSITE" id="PS50968">
    <property type="entry name" value="BIOTINYL_LIPOYL"/>
    <property type="match status" value="1"/>
</dbReference>
<dbReference type="PANTHER" id="PTHR11715">
    <property type="entry name" value="GLYCINE CLEAVAGE SYSTEM H PROTEIN"/>
    <property type="match status" value="1"/>
</dbReference>
<evidence type="ECO:0000256" key="4">
    <source>
        <dbReference type="PIRSR" id="PIRSR617453-50"/>
    </source>
</evidence>
<evidence type="ECO:0000256" key="2">
    <source>
        <dbReference type="ARBA" id="ARBA00022823"/>
    </source>
</evidence>
<reference evidence="6 7" key="1">
    <citation type="submission" date="2016-10" db="EMBL/GenBank/DDBJ databases">
        <authorList>
            <person name="de Groot N.N."/>
        </authorList>
    </citation>
    <scope>NUCLEOTIDE SEQUENCE [LARGE SCALE GENOMIC DNA]</scope>
    <source>
        <strain evidence="6 7">DSM 3756</strain>
    </source>
</reference>
<comment type="function">
    <text evidence="3">The glycine cleavage system catalyzes the degradation of glycine. The H protein shuttles the methylamine group of glycine from the P protein to the T protein.</text>
</comment>
<gene>
    <name evidence="3" type="primary">gcvH</name>
    <name evidence="6" type="ORF">SAMN05443574_11248</name>
</gene>